<gene>
    <name evidence="1" type="ORF">F0P96_01760</name>
</gene>
<evidence type="ECO:0000313" key="2">
    <source>
        <dbReference type="Proteomes" id="UP000326380"/>
    </source>
</evidence>
<comment type="caution">
    <text evidence="1">The sequence shown here is derived from an EMBL/GenBank/DDBJ whole genome shotgun (WGS) entry which is preliminary data.</text>
</comment>
<sequence length="173" mass="19068">MMRTRLLTGSVVLLGLSATSCLNPPSYPETPSIEFKSIRAEKFSQSAGSTPVYRPIITVTFKDGDGDLGISEDLPSYDPPNDFNYFIDTYLRNPQTGEFELLGGPGAFNSRFPPLAPNPDKKAPLKGDLNFEVRTSLLDVPSYTGAQMQFKLRIRDRALNESNTITTSVLTLQ</sequence>
<reference evidence="1 2" key="1">
    <citation type="submission" date="2019-09" db="EMBL/GenBank/DDBJ databases">
        <title>Genome sequence of Hymenobacter sp. M3.</title>
        <authorList>
            <person name="Srinivasan S."/>
        </authorList>
    </citation>
    <scope>NUCLEOTIDE SEQUENCE [LARGE SCALE GENOMIC DNA]</scope>
    <source>
        <strain evidence="1 2">M3</strain>
    </source>
</reference>
<proteinExistence type="predicted"/>
<dbReference type="Proteomes" id="UP000326380">
    <property type="component" value="Unassembled WGS sequence"/>
</dbReference>
<accession>A0A7L4ZUL3</accession>
<name>A0A7L4ZUL3_9BACT</name>
<keyword evidence="2" id="KW-1185">Reference proteome</keyword>
<organism evidence="1 2">
    <name type="scientific">Hymenobacter busanensis</name>
    <dbReference type="NCBI Taxonomy" id="2607656"/>
    <lineage>
        <taxon>Bacteria</taxon>
        <taxon>Pseudomonadati</taxon>
        <taxon>Bacteroidota</taxon>
        <taxon>Cytophagia</taxon>
        <taxon>Cytophagales</taxon>
        <taxon>Hymenobacteraceae</taxon>
        <taxon>Hymenobacter</taxon>
    </lineage>
</organism>
<dbReference type="EMBL" id="VTWU01000001">
    <property type="protein sequence ID" value="KAA9339371.1"/>
    <property type="molecule type" value="Genomic_DNA"/>
</dbReference>
<dbReference type="AlphaFoldDB" id="A0A7L4ZUL3"/>
<protein>
    <submittedName>
        <fullName evidence="1">Uncharacterized protein</fullName>
    </submittedName>
</protein>
<dbReference type="PROSITE" id="PS51257">
    <property type="entry name" value="PROKAR_LIPOPROTEIN"/>
    <property type="match status" value="1"/>
</dbReference>
<dbReference type="RefSeq" id="WP_151077019.1">
    <property type="nucleotide sequence ID" value="NZ_CP047647.1"/>
</dbReference>
<evidence type="ECO:0000313" key="1">
    <source>
        <dbReference type="EMBL" id="KAA9339371.1"/>
    </source>
</evidence>